<feature type="domain" description="Fimbrial-type adhesion" evidence="2">
    <location>
        <begin position="33"/>
        <end position="165"/>
    </location>
</feature>
<organism evidence="3 4">
    <name type="scientific">Proteus penneri</name>
    <dbReference type="NCBI Taxonomy" id="102862"/>
    <lineage>
        <taxon>Bacteria</taxon>
        <taxon>Pseudomonadati</taxon>
        <taxon>Pseudomonadota</taxon>
        <taxon>Gammaproteobacteria</taxon>
        <taxon>Enterobacterales</taxon>
        <taxon>Morganellaceae</taxon>
        <taxon>Proteus</taxon>
    </lineage>
</organism>
<protein>
    <submittedName>
        <fullName evidence="3">Fimbrial protein</fullName>
    </submittedName>
</protein>
<sequence length="165" mass="17858">MLNIFQQYCSRIVCLFISASFCYNALAVTTTLTIQGNILLPSPCVINGEQTISVIFDDALTTRIDGVNYRKPIDYTLECTAASNNAVKMMILGGDAGFNTGALQTSVVDLGISLEADGKVLPVNNWINFTLPHKPVLYAVPVKRPGGTLIGQTFDSSATMLIEYQ</sequence>
<dbReference type="InterPro" id="IPR000259">
    <property type="entry name" value="Adhesion_dom_fimbrial"/>
</dbReference>
<keyword evidence="4" id="KW-1185">Reference proteome</keyword>
<evidence type="ECO:0000256" key="1">
    <source>
        <dbReference type="SAM" id="SignalP"/>
    </source>
</evidence>
<dbReference type="EMBL" id="JAEKCB010000001">
    <property type="protein sequence ID" value="MBJ2116425.1"/>
    <property type="molecule type" value="Genomic_DNA"/>
</dbReference>
<feature type="signal peptide" evidence="1">
    <location>
        <begin position="1"/>
        <end position="27"/>
    </location>
</feature>
<evidence type="ECO:0000313" key="3">
    <source>
        <dbReference type="EMBL" id="MBJ2116425.1"/>
    </source>
</evidence>
<name>A0ABS0VZD7_9GAMM</name>
<proteinExistence type="predicted"/>
<feature type="chain" id="PRO_5045165851" evidence="1">
    <location>
        <begin position="28"/>
        <end position="165"/>
    </location>
</feature>
<dbReference type="SUPFAM" id="SSF49401">
    <property type="entry name" value="Bacterial adhesins"/>
    <property type="match status" value="1"/>
</dbReference>
<dbReference type="InterPro" id="IPR036937">
    <property type="entry name" value="Adhesion_dom_fimbrial_sf"/>
</dbReference>
<evidence type="ECO:0000259" key="2">
    <source>
        <dbReference type="Pfam" id="PF00419"/>
    </source>
</evidence>
<comment type="caution">
    <text evidence="3">The sequence shown here is derived from an EMBL/GenBank/DDBJ whole genome shotgun (WGS) entry which is preliminary data.</text>
</comment>
<reference evidence="3 4" key="1">
    <citation type="submission" date="2020-12" db="EMBL/GenBank/DDBJ databases">
        <title>Enhanced detection system for hospital associated transmission using whole genome sequencing surveillance.</title>
        <authorList>
            <person name="Harrison L.H."/>
            <person name="Van Tyne D."/>
            <person name="Marsh J.W."/>
            <person name="Griffith M.P."/>
            <person name="Snyder D.J."/>
            <person name="Cooper V.S."/>
            <person name="Mustapha M."/>
        </authorList>
    </citation>
    <scope>NUCLEOTIDE SEQUENCE [LARGE SCALE GENOMIC DNA]</scope>
    <source>
        <strain evidence="3 4">PR00195</strain>
    </source>
</reference>
<dbReference type="InterPro" id="IPR008966">
    <property type="entry name" value="Adhesion_dom_sf"/>
</dbReference>
<dbReference type="Proteomes" id="UP000619976">
    <property type="component" value="Unassembled WGS sequence"/>
</dbReference>
<dbReference type="Gene3D" id="2.60.40.1090">
    <property type="entry name" value="Fimbrial-type adhesion domain"/>
    <property type="match status" value="1"/>
</dbReference>
<evidence type="ECO:0000313" key="4">
    <source>
        <dbReference type="Proteomes" id="UP000619976"/>
    </source>
</evidence>
<dbReference type="Pfam" id="PF00419">
    <property type="entry name" value="Fimbrial"/>
    <property type="match status" value="1"/>
</dbReference>
<gene>
    <name evidence="3" type="ORF">JFQ69_01890</name>
</gene>
<accession>A0ABS0VZD7</accession>
<keyword evidence="1" id="KW-0732">Signal</keyword>